<accession>A0A2P5DR10</accession>
<proteinExistence type="predicted"/>
<evidence type="ECO:0000313" key="2">
    <source>
        <dbReference type="Proteomes" id="UP000237105"/>
    </source>
</evidence>
<name>A0A2P5DR10_PARAD</name>
<dbReference type="EMBL" id="JXTB01000022">
    <property type="protein sequence ID" value="PON75718.1"/>
    <property type="molecule type" value="Genomic_DNA"/>
</dbReference>
<comment type="caution">
    <text evidence="1">The sequence shown here is derived from an EMBL/GenBank/DDBJ whole genome shotgun (WGS) entry which is preliminary data.</text>
</comment>
<keyword evidence="2" id="KW-1185">Reference proteome</keyword>
<organism evidence="1 2">
    <name type="scientific">Parasponia andersonii</name>
    <name type="common">Sponia andersonii</name>
    <dbReference type="NCBI Taxonomy" id="3476"/>
    <lineage>
        <taxon>Eukaryota</taxon>
        <taxon>Viridiplantae</taxon>
        <taxon>Streptophyta</taxon>
        <taxon>Embryophyta</taxon>
        <taxon>Tracheophyta</taxon>
        <taxon>Spermatophyta</taxon>
        <taxon>Magnoliopsida</taxon>
        <taxon>eudicotyledons</taxon>
        <taxon>Gunneridae</taxon>
        <taxon>Pentapetalae</taxon>
        <taxon>rosids</taxon>
        <taxon>fabids</taxon>
        <taxon>Rosales</taxon>
        <taxon>Cannabaceae</taxon>
        <taxon>Parasponia</taxon>
    </lineage>
</organism>
<sequence>MMQLGLRHRSTFTLLVYEFRDSADLCIFRTKPPRGGRVGEAGVATCKDSPMLKTRGFSRLLIPGLSTFSHHDLLHRSRVVITVISLASLWPAFHRPLQLGPVGGETLTNRRSVIAVCSICAPIQDRIKCLVWVWSSALPLVVFWWKTLEASDPHLSRQELDWVEPSGVWDGFGPSLGQPMGSCGITCDSCGF</sequence>
<dbReference type="Proteomes" id="UP000237105">
    <property type="component" value="Unassembled WGS sequence"/>
</dbReference>
<reference evidence="2" key="1">
    <citation type="submission" date="2016-06" db="EMBL/GenBank/DDBJ databases">
        <title>Parallel loss of symbiosis genes in relatives of nitrogen-fixing non-legume Parasponia.</title>
        <authorList>
            <person name="Van Velzen R."/>
            <person name="Holmer R."/>
            <person name="Bu F."/>
            <person name="Rutten L."/>
            <person name="Van Zeijl A."/>
            <person name="Liu W."/>
            <person name="Santuari L."/>
            <person name="Cao Q."/>
            <person name="Sharma T."/>
            <person name="Shen D."/>
            <person name="Roswanjaya Y."/>
            <person name="Wardhani T."/>
            <person name="Kalhor M.S."/>
            <person name="Jansen J."/>
            <person name="Van den Hoogen J."/>
            <person name="Gungor B."/>
            <person name="Hartog M."/>
            <person name="Hontelez J."/>
            <person name="Verver J."/>
            <person name="Yang W.-C."/>
            <person name="Schijlen E."/>
            <person name="Repin R."/>
            <person name="Schilthuizen M."/>
            <person name="Schranz E."/>
            <person name="Heidstra R."/>
            <person name="Miyata K."/>
            <person name="Fedorova E."/>
            <person name="Kohlen W."/>
            <person name="Bisseling T."/>
            <person name="Smit S."/>
            <person name="Geurts R."/>
        </authorList>
    </citation>
    <scope>NUCLEOTIDE SEQUENCE [LARGE SCALE GENOMIC DNA]</scope>
    <source>
        <strain evidence="2">cv. WU1-14</strain>
    </source>
</reference>
<protein>
    <submittedName>
        <fullName evidence="1">Uncharacterized protein</fullName>
    </submittedName>
</protein>
<dbReference type="AlphaFoldDB" id="A0A2P5DR10"/>
<gene>
    <name evidence="1" type="ORF">PanWU01x14_039780</name>
</gene>
<evidence type="ECO:0000313" key="1">
    <source>
        <dbReference type="EMBL" id="PON75718.1"/>
    </source>
</evidence>